<gene>
    <name evidence="2" type="ORF">JOC49_000989</name>
</gene>
<comment type="caution">
    <text evidence="2">The sequence shown here is derived from an EMBL/GenBank/DDBJ whole genome shotgun (WGS) entry which is preliminary data.</text>
</comment>
<feature type="region of interest" description="Disordered" evidence="1">
    <location>
        <begin position="1"/>
        <end position="27"/>
    </location>
</feature>
<sequence>MRSVTPHLNEKLKSTQQTPANKADPKMSIRVSRARTTVMDSDYWTVETIRTADNLGDISLAARRRVPYGSPDSIYEIHIEGGIIKTSIRKYPDYFKLGWVQQFELGEGNAVAIAFNGNWQLHRRKWRLATDEKPFIFWVDTQGILWSQLWDLSETKRQISSSVTKVKAIRGWKNVNFPDKDQGIIISYIKTDGKVYYSSYCQTVDFTNVWEPERQLSEFAATAISLNMFITNDFRMGFTIEDSVGNIHWMVTERNWAGMAIATETIKPYLEKSKTELIKITYHDVFEPAETIRVYSPYSVGLDHIFHDVYNKFLWIANLDDGNGDWGRTIQFETLYPMHELQVANLFLEDVYFGMVIPVGNVTHLGGNKYQASVSEETLVGINNAKERVKLTIKNLKTQLGLMMDDFFIEFTPINLVPIEIPLPVVEEVWNE</sequence>
<dbReference type="Proteomes" id="UP000767854">
    <property type="component" value="Unassembled WGS sequence"/>
</dbReference>
<accession>A0ABS2MQ05</accession>
<protein>
    <submittedName>
        <fullName evidence="2">Uncharacterized protein</fullName>
    </submittedName>
</protein>
<dbReference type="EMBL" id="JAFBDT010000005">
    <property type="protein sequence ID" value="MBM7561469.1"/>
    <property type="molecule type" value="Genomic_DNA"/>
</dbReference>
<keyword evidence="3" id="KW-1185">Reference proteome</keyword>
<name>A0ABS2MQ05_9FIRM</name>
<dbReference type="RefSeq" id="WP_204663005.1">
    <property type="nucleotide sequence ID" value="NZ_JAFBDT010000005.1"/>
</dbReference>
<evidence type="ECO:0000256" key="1">
    <source>
        <dbReference type="SAM" id="MobiDB-lite"/>
    </source>
</evidence>
<evidence type="ECO:0000313" key="2">
    <source>
        <dbReference type="EMBL" id="MBM7561469.1"/>
    </source>
</evidence>
<proteinExistence type="predicted"/>
<evidence type="ECO:0000313" key="3">
    <source>
        <dbReference type="Proteomes" id="UP000767854"/>
    </source>
</evidence>
<organism evidence="2 3">
    <name type="scientific">Fusibacter tunisiensis</name>
    <dbReference type="NCBI Taxonomy" id="1008308"/>
    <lineage>
        <taxon>Bacteria</taxon>
        <taxon>Bacillati</taxon>
        <taxon>Bacillota</taxon>
        <taxon>Clostridia</taxon>
        <taxon>Eubacteriales</taxon>
        <taxon>Eubacteriales Family XII. Incertae Sedis</taxon>
        <taxon>Fusibacter</taxon>
    </lineage>
</organism>
<reference evidence="2 3" key="1">
    <citation type="submission" date="2021-01" db="EMBL/GenBank/DDBJ databases">
        <title>Genomic Encyclopedia of Type Strains, Phase IV (KMG-IV): sequencing the most valuable type-strain genomes for metagenomic binning, comparative biology and taxonomic classification.</title>
        <authorList>
            <person name="Goeker M."/>
        </authorList>
    </citation>
    <scope>NUCLEOTIDE SEQUENCE [LARGE SCALE GENOMIC DNA]</scope>
    <source>
        <strain evidence="2 3">DSM 24436</strain>
    </source>
</reference>